<comment type="caution">
    <text evidence="1">The sequence shown here is derived from an EMBL/GenBank/DDBJ whole genome shotgun (WGS) entry which is preliminary data.</text>
</comment>
<proteinExistence type="predicted"/>
<dbReference type="AlphaFoldDB" id="A0A9Q5I2R0"/>
<evidence type="ECO:0000313" key="2">
    <source>
        <dbReference type="Proteomes" id="UP000757232"/>
    </source>
</evidence>
<sequence>MEEFIDFKEELNNPGYVFPVIETRAFVDHLLPPLRKGVNVKNVKSTLKKRGYIDASSKWKDLWTVSGGKRRKKHDTFAPLVDIFEKATSVASARLPHLE</sequence>
<keyword evidence="2" id="KW-1185">Reference proteome</keyword>
<organism evidence="1 2">
    <name type="scientific">Sanghuangporus baumii</name>
    <name type="common">Phellinus baumii</name>
    <dbReference type="NCBI Taxonomy" id="108892"/>
    <lineage>
        <taxon>Eukaryota</taxon>
        <taxon>Fungi</taxon>
        <taxon>Dikarya</taxon>
        <taxon>Basidiomycota</taxon>
        <taxon>Agaricomycotina</taxon>
        <taxon>Agaricomycetes</taxon>
        <taxon>Hymenochaetales</taxon>
        <taxon>Hymenochaetaceae</taxon>
        <taxon>Sanghuangporus</taxon>
    </lineage>
</organism>
<protein>
    <submittedName>
        <fullName evidence="1">Uncharacterized protein</fullName>
    </submittedName>
</protein>
<reference evidence="1" key="1">
    <citation type="submission" date="2016-06" db="EMBL/GenBank/DDBJ databases">
        <title>Draft Genome sequence of the fungus Inonotus baumii.</title>
        <authorList>
            <person name="Zhu H."/>
            <person name="Lin W."/>
        </authorList>
    </citation>
    <scope>NUCLEOTIDE SEQUENCE</scope>
    <source>
        <strain evidence="1">821</strain>
    </source>
</reference>
<dbReference type="Proteomes" id="UP000757232">
    <property type="component" value="Unassembled WGS sequence"/>
</dbReference>
<dbReference type="EMBL" id="LNZH02000123">
    <property type="protein sequence ID" value="OCB90613.1"/>
    <property type="molecule type" value="Genomic_DNA"/>
</dbReference>
<name>A0A9Q5I2R0_SANBA</name>
<accession>A0A9Q5I2R0</accession>
<evidence type="ECO:0000313" key="1">
    <source>
        <dbReference type="EMBL" id="OCB90613.1"/>
    </source>
</evidence>
<gene>
    <name evidence="1" type="ORF">A7U60_g2131</name>
</gene>